<comment type="subunit">
    <text evidence="7">Component of the SMC5-SMC6 complex.</text>
</comment>
<evidence type="ECO:0000256" key="7">
    <source>
        <dbReference type="RuleBase" id="RU365071"/>
    </source>
</evidence>
<dbReference type="PANTHER" id="PTHR16140:SF0">
    <property type="entry name" value="NON-STRUCTURAL MAINTENANCE OF CHROMOSOMES ELEMENT 4"/>
    <property type="match status" value="1"/>
</dbReference>
<feature type="compositionally biased region" description="Acidic residues" evidence="8">
    <location>
        <begin position="154"/>
        <end position="169"/>
    </location>
</feature>
<dbReference type="Pfam" id="PF08743">
    <property type="entry name" value="Nse4_C"/>
    <property type="match status" value="1"/>
</dbReference>
<keyword evidence="4 7" id="KW-0233">DNA recombination</keyword>
<feature type="domain" description="Nse4/EID protein Nse3/MAGE-binding" evidence="10">
    <location>
        <begin position="110"/>
        <end position="165"/>
    </location>
</feature>
<evidence type="ECO:0000313" key="12">
    <source>
        <dbReference type="Proteomes" id="UP000193218"/>
    </source>
</evidence>
<feature type="region of interest" description="Disordered" evidence="8">
    <location>
        <begin position="152"/>
        <end position="185"/>
    </location>
</feature>
<dbReference type="InterPro" id="IPR014854">
    <property type="entry name" value="Nse4_C"/>
</dbReference>
<name>A0A1Y1UJ19_9TREE</name>
<comment type="caution">
    <text evidence="11">The sequence shown here is derived from an EMBL/GenBank/DDBJ whole genome shotgun (WGS) entry which is preliminary data.</text>
</comment>
<dbReference type="InterPro" id="IPR029225">
    <property type="entry name" value="Nse4_Nse3-bd"/>
</dbReference>
<dbReference type="PANTHER" id="PTHR16140">
    <property type="entry name" value="NON-STRUCTURAL MAINTENANCE OF CHROMOSOMES ELEMENT 4"/>
    <property type="match status" value="1"/>
</dbReference>
<dbReference type="OrthoDB" id="361242at2759"/>
<evidence type="ECO:0000259" key="9">
    <source>
        <dbReference type="Pfam" id="PF08743"/>
    </source>
</evidence>
<dbReference type="EMBL" id="NBSH01000005">
    <property type="protein sequence ID" value="ORX38058.1"/>
    <property type="molecule type" value="Genomic_DNA"/>
</dbReference>
<dbReference type="AlphaFoldDB" id="A0A1Y1UJ19"/>
<feature type="compositionally biased region" description="Polar residues" evidence="8">
    <location>
        <begin position="240"/>
        <end position="251"/>
    </location>
</feature>
<dbReference type="Pfam" id="PF15412">
    <property type="entry name" value="Nse4-Nse3_bdg"/>
    <property type="match status" value="1"/>
</dbReference>
<dbReference type="STRING" id="4999.A0A1Y1UJ19"/>
<protein>
    <recommendedName>
        <fullName evidence="7">Non-structural maintenance of chromosomes element 4</fullName>
    </recommendedName>
</protein>
<evidence type="ECO:0000259" key="10">
    <source>
        <dbReference type="Pfam" id="PF15412"/>
    </source>
</evidence>
<accession>A0A1Y1UJ19</accession>
<feature type="compositionally biased region" description="Basic and acidic residues" evidence="8">
    <location>
        <begin position="230"/>
        <end position="239"/>
    </location>
</feature>
<evidence type="ECO:0000256" key="6">
    <source>
        <dbReference type="ARBA" id="ARBA00023242"/>
    </source>
</evidence>
<keyword evidence="6 7" id="KW-0539">Nucleus</keyword>
<keyword evidence="3 7" id="KW-0227">DNA damage</keyword>
<dbReference type="InParanoid" id="A0A1Y1UJ19"/>
<comment type="similarity">
    <text evidence="2 7">Belongs to the NSE4 family.</text>
</comment>
<evidence type="ECO:0000256" key="1">
    <source>
        <dbReference type="ARBA" id="ARBA00004123"/>
    </source>
</evidence>
<evidence type="ECO:0000313" key="11">
    <source>
        <dbReference type="EMBL" id="ORX38058.1"/>
    </source>
</evidence>
<evidence type="ECO:0000256" key="3">
    <source>
        <dbReference type="ARBA" id="ARBA00022763"/>
    </source>
</evidence>
<keyword evidence="5 7" id="KW-0234">DNA repair</keyword>
<dbReference type="RefSeq" id="XP_021872045.1">
    <property type="nucleotide sequence ID" value="XM_022015688.1"/>
</dbReference>
<dbReference type="Proteomes" id="UP000193218">
    <property type="component" value="Unassembled WGS sequence"/>
</dbReference>
<dbReference type="GeneID" id="33557497"/>
<feature type="region of interest" description="Disordered" evidence="8">
    <location>
        <begin position="224"/>
        <end position="253"/>
    </location>
</feature>
<dbReference type="GO" id="GO:0006310">
    <property type="term" value="P:DNA recombination"/>
    <property type="evidence" value="ECO:0007669"/>
    <property type="project" value="UniProtKB-UniRule"/>
</dbReference>
<dbReference type="GO" id="GO:0006281">
    <property type="term" value="P:DNA repair"/>
    <property type="evidence" value="ECO:0007669"/>
    <property type="project" value="UniProtKB-UniRule"/>
</dbReference>
<organism evidence="11 12">
    <name type="scientific">Kockovaella imperatae</name>
    <dbReference type="NCBI Taxonomy" id="4999"/>
    <lineage>
        <taxon>Eukaryota</taxon>
        <taxon>Fungi</taxon>
        <taxon>Dikarya</taxon>
        <taxon>Basidiomycota</taxon>
        <taxon>Agaricomycotina</taxon>
        <taxon>Tremellomycetes</taxon>
        <taxon>Tremellales</taxon>
        <taxon>Cuniculitremaceae</taxon>
        <taxon>Kockovaella</taxon>
    </lineage>
</organism>
<comment type="function">
    <text evidence="7">Component of the SMC5-SMC6 complex, that promotes sister chromatid alignment after DNA damage and facilitates double-stranded DNA breaks (DSBs) repair via homologous recombination between sister chromatids.</text>
</comment>
<evidence type="ECO:0000256" key="8">
    <source>
        <dbReference type="SAM" id="MobiDB-lite"/>
    </source>
</evidence>
<feature type="domain" description="Non-structural maintenance of chromosome element 4 C-terminal" evidence="9">
    <location>
        <begin position="278"/>
        <end position="363"/>
    </location>
</feature>
<gene>
    <name evidence="11" type="ORF">BD324DRAFT_624348</name>
</gene>
<dbReference type="GO" id="GO:0005634">
    <property type="term" value="C:nucleus"/>
    <property type="evidence" value="ECO:0007669"/>
    <property type="project" value="UniProtKB-SubCell"/>
</dbReference>
<evidence type="ECO:0000256" key="5">
    <source>
        <dbReference type="ARBA" id="ARBA00023204"/>
    </source>
</evidence>
<sequence length="381" mass="42843">MLPDSDEEIPQAGPSRHRPTQNGGTHAQRGPRHSEMSQSTRMRLNIEDVFERQPRETKARLGREYREMQIMADDMKANSANTTLEQLKKSIKHQAKLFSEVKDTSLATADARLMNTTADTALEIARKMRLEGNLFDTSDFLLRMSSLLGLDRQELDEQDPEDEDELDESMSDRGRGGAGRRRPFRKGHLGDWEKIGWMAAGLSRRVTGLEVLYGPLKVPRRAPVQRQRREKVVEPETRPQEISTQTRSANGEQAADTVGLVKQVQAVLEKSDPHGQGVNFFKLVIDPDDFGQSVENCFYLSFLIKEGKAGIDVMDDGEVMIYSKNGADPDIDGDITTHQAVIELDMDTWEEAKSLFDITKGTIPHRQYAEQGPLAAGAWYT</sequence>
<evidence type="ECO:0000256" key="2">
    <source>
        <dbReference type="ARBA" id="ARBA00008997"/>
    </source>
</evidence>
<dbReference type="InterPro" id="IPR027786">
    <property type="entry name" value="Nse4/EID"/>
</dbReference>
<comment type="subcellular location">
    <subcellularLocation>
        <location evidence="1 7">Nucleus</location>
    </subcellularLocation>
</comment>
<proteinExistence type="inferred from homology"/>
<dbReference type="FunCoup" id="A0A1Y1UJ19">
    <property type="interactions" value="236"/>
</dbReference>
<reference evidence="11 12" key="1">
    <citation type="submission" date="2017-03" db="EMBL/GenBank/DDBJ databases">
        <title>Widespread Adenine N6-methylation of Active Genes in Fungi.</title>
        <authorList>
            <consortium name="DOE Joint Genome Institute"/>
            <person name="Mondo S.J."/>
            <person name="Dannebaum R.O."/>
            <person name="Kuo R.C."/>
            <person name="Louie K.B."/>
            <person name="Bewick A.J."/>
            <person name="Labutti K."/>
            <person name="Haridas S."/>
            <person name="Kuo A."/>
            <person name="Salamov A."/>
            <person name="Ahrendt S.R."/>
            <person name="Lau R."/>
            <person name="Bowen B.P."/>
            <person name="Lipzen A."/>
            <person name="Sullivan W."/>
            <person name="Andreopoulos W.B."/>
            <person name="Clum A."/>
            <person name="Lindquist E."/>
            <person name="Daum C."/>
            <person name="Northen T.R."/>
            <person name="Ramamoorthy G."/>
            <person name="Schmitz R.J."/>
            <person name="Gryganskyi A."/>
            <person name="Culley D."/>
            <person name="Magnuson J."/>
            <person name="James T.Y."/>
            <person name="O'Malley M.A."/>
            <person name="Stajich J.E."/>
            <person name="Spatafora J.W."/>
            <person name="Visel A."/>
            <person name="Grigoriev I.V."/>
        </authorList>
    </citation>
    <scope>NUCLEOTIDE SEQUENCE [LARGE SCALE GENOMIC DNA]</scope>
    <source>
        <strain evidence="11 12">NRRL Y-17943</strain>
    </source>
</reference>
<dbReference type="GO" id="GO:0030915">
    <property type="term" value="C:Smc5-Smc6 complex"/>
    <property type="evidence" value="ECO:0007669"/>
    <property type="project" value="UniProtKB-UniRule"/>
</dbReference>
<keyword evidence="12" id="KW-1185">Reference proteome</keyword>
<evidence type="ECO:0000256" key="4">
    <source>
        <dbReference type="ARBA" id="ARBA00023172"/>
    </source>
</evidence>
<feature type="region of interest" description="Disordered" evidence="8">
    <location>
        <begin position="1"/>
        <end position="46"/>
    </location>
</feature>